<name>F8NM07_SERL9</name>
<comment type="similarity">
    <text evidence="1">Belongs to the short-chain dehydrogenases/reductases (SDR) family.</text>
</comment>
<dbReference type="InterPro" id="IPR002347">
    <property type="entry name" value="SDR_fam"/>
</dbReference>
<dbReference type="GO" id="GO:0005737">
    <property type="term" value="C:cytoplasm"/>
    <property type="evidence" value="ECO:0007669"/>
    <property type="project" value="TreeGrafter"/>
</dbReference>
<dbReference type="PANTHER" id="PTHR43544">
    <property type="entry name" value="SHORT-CHAIN DEHYDROGENASE/REDUCTASE"/>
    <property type="match status" value="1"/>
</dbReference>
<evidence type="ECO:0000313" key="2">
    <source>
        <dbReference type="EMBL" id="EGO27311.1"/>
    </source>
</evidence>
<reference evidence="3" key="1">
    <citation type="journal article" date="2011" name="Science">
        <title>The plant cell wall-decomposing machinery underlies the functional diversity of forest fungi.</title>
        <authorList>
            <person name="Eastwood D.C."/>
            <person name="Floudas D."/>
            <person name="Binder M."/>
            <person name="Majcherczyk A."/>
            <person name="Schneider P."/>
            <person name="Aerts A."/>
            <person name="Asiegbu F.O."/>
            <person name="Baker S.E."/>
            <person name="Barry K."/>
            <person name="Bendiksby M."/>
            <person name="Blumentritt M."/>
            <person name="Coutinho P.M."/>
            <person name="Cullen D."/>
            <person name="de Vries R.P."/>
            <person name="Gathman A."/>
            <person name="Goodell B."/>
            <person name="Henrissat B."/>
            <person name="Ihrmark K."/>
            <person name="Kauserud H."/>
            <person name="Kohler A."/>
            <person name="LaButti K."/>
            <person name="Lapidus A."/>
            <person name="Lavin J.L."/>
            <person name="Lee Y.-H."/>
            <person name="Lindquist E."/>
            <person name="Lilly W."/>
            <person name="Lucas S."/>
            <person name="Morin E."/>
            <person name="Murat C."/>
            <person name="Oguiza J.A."/>
            <person name="Park J."/>
            <person name="Pisabarro A.G."/>
            <person name="Riley R."/>
            <person name="Rosling A."/>
            <person name="Salamov A."/>
            <person name="Schmidt O."/>
            <person name="Schmutz J."/>
            <person name="Skrede I."/>
            <person name="Stenlid J."/>
            <person name="Wiebenga A."/>
            <person name="Xie X."/>
            <person name="Kuees U."/>
            <person name="Hibbett D.S."/>
            <person name="Hoffmeister D."/>
            <person name="Hoegberg N."/>
            <person name="Martin F."/>
            <person name="Grigoriev I.V."/>
            <person name="Watkinson S.C."/>
        </authorList>
    </citation>
    <scope>NUCLEOTIDE SEQUENCE [LARGE SCALE GENOMIC DNA]</scope>
    <source>
        <strain evidence="3">S7.9</strain>
    </source>
</reference>
<dbReference type="Gene3D" id="3.40.50.720">
    <property type="entry name" value="NAD(P)-binding Rossmann-like Domain"/>
    <property type="match status" value="1"/>
</dbReference>
<dbReference type="Proteomes" id="UP000008064">
    <property type="component" value="Unassembled WGS sequence"/>
</dbReference>
<dbReference type="RefSeq" id="XP_007315402.1">
    <property type="nucleotide sequence ID" value="XM_007315340.1"/>
</dbReference>
<protein>
    <recommendedName>
        <fullName evidence="4">NAD(P)-binding protein</fullName>
    </recommendedName>
</protein>
<dbReference type="Pfam" id="PF00106">
    <property type="entry name" value="adh_short"/>
    <property type="match status" value="1"/>
</dbReference>
<sequence>MPTSPFVLVSPSTRGLSLAITRHFLRTTSLPIYATHRSDDPNDVRDKILSSIENVDSERLKMIPLDLTSEDSIAFAAETLSDSLPKDKESYLHTGFFTGGMLIPEKQPSDLDASSLQKTFQKNVIAHLLLIKHFSRFLPSAKHKVDMKEPAKWVHFSARVGSISDNKTGGWYSYRASKAALNQVVKTFDLHLQMNRTPAMCVGVHPGTVKTELSKDFWKSVPESKLFKPEYAARCLVDVVKDLKEDQRGKVWDWAGKQVPW</sequence>
<dbReference type="GeneID" id="18809140"/>
<dbReference type="OrthoDB" id="5296at2759"/>
<dbReference type="KEGG" id="sla:SERLADRAFT_347425"/>
<dbReference type="AlphaFoldDB" id="F8NM07"/>
<dbReference type="GO" id="GO:0016491">
    <property type="term" value="F:oxidoreductase activity"/>
    <property type="evidence" value="ECO:0007669"/>
    <property type="project" value="TreeGrafter"/>
</dbReference>
<evidence type="ECO:0000313" key="3">
    <source>
        <dbReference type="Proteomes" id="UP000008064"/>
    </source>
</evidence>
<dbReference type="InterPro" id="IPR051468">
    <property type="entry name" value="Fungal_SecMetab_SDRs"/>
</dbReference>
<proteinExistence type="inferred from homology"/>
<dbReference type="EMBL" id="GL945431">
    <property type="protein sequence ID" value="EGO27311.1"/>
    <property type="molecule type" value="Genomic_DNA"/>
</dbReference>
<dbReference type="HOGENOM" id="CLU_010194_9_7_1"/>
<evidence type="ECO:0000256" key="1">
    <source>
        <dbReference type="ARBA" id="ARBA00006484"/>
    </source>
</evidence>
<dbReference type="PANTHER" id="PTHR43544:SF12">
    <property type="entry name" value="NAD(P)-BINDING ROSSMANN-FOLD SUPERFAMILY PROTEIN"/>
    <property type="match status" value="1"/>
</dbReference>
<accession>F8NM07</accession>
<dbReference type="InterPro" id="IPR036291">
    <property type="entry name" value="NAD(P)-bd_dom_sf"/>
</dbReference>
<organism evidence="3">
    <name type="scientific">Serpula lacrymans var. lacrymans (strain S7.9)</name>
    <name type="common">Dry rot fungus</name>
    <dbReference type="NCBI Taxonomy" id="578457"/>
    <lineage>
        <taxon>Eukaryota</taxon>
        <taxon>Fungi</taxon>
        <taxon>Dikarya</taxon>
        <taxon>Basidiomycota</taxon>
        <taxon>Agaricomycotina</taxon>
        <taxon>Agaricomycetes</taxon>
        <taxon>Agaricomycetidae</taxon>
        <taxon>Boletales</taxon>
        <taxon>Coniophorineae</taxon>
        <taxon>Serpulaceae</taxon>
        <taxon>Serpula</taxon>
    </lineage>
</organism>
<evidence type="ECO:0008006" key="4">
    <source>
        <dbReference type="Google" id="ProtNLM"/>
    </source>
</evidence>
<dbReference type="SUPFAM" id="SSF51735">
    <property type="entry name" value="NAD(P)-binding Rossmann-fold domains"/>
    <property type="match status" value="1"/>
</dbReference>
<gene>
    <name evidence="2" type="ORF">SERLADRAFT_347425</name>
</gene>